<evidence type="ECO:0000313" key="1">
    <source>
        <dbReference type="EMBL" id="ARP21716.1"/>
    </source>
</evidence>
<dbReference type="AlphaFoldDB" id="A0A1W6UUW2"/>
<organism evidence="1">
    <name type="scientific">Vibrio alginolyticus</name>
    <dbReference type="NCBI Taxonomy" id="663"/>
    <lineage>
        <taxon>Bacteria</taxon>
        <taxon>Pseudomonadati</taxon>
        <taxon>Pseudomonadota</taxon>
        <taxon>Gammaproteobacteria</taxon>
        <taxon>Vibrionales</taxon>
        <taxon>Vibrionaceae</taxon>
        <taxon>Vibrio</taxon>
    </lineage>
</organism>
<dbReference type="RefSeq" id="WP_025767401.1">
    <property type="nucleotide sequence ID" value="NZ_CP017893.1"/>
</dbReference>
<protein>
    <submittedName>
        <fullName evidence="1">Uncharacterized protein</fullName>
    </submittedName>
</protein>
<name>A0A1W6UUW2_VIBAL</name>
<keyword evidence="1" id="KW-0614">Plasmid</keyword>
<proteinExistence type="predicted"/>
<geneLocation type="plasmid" evidence="1">
    <name>pL289</name>
</geneLocation>
<sequence>MGVHFGVSYLAVLAHDLENIMLGIADHYPSAMDESIYEPLIDDKYTSLGKVEVYPSEKQAKVAVKKHLLQRSHIEIIAQIYALEDTKLSLQEYQFELKSLDKNVLDDQMYQELVDYYEKKISLTKSSIETLQSQLSVLRKQRNQKIVIKYPSELN</sequence>
<accession>A0A1W6UUW2</accession>
<reference evidence="1" key="1">
    <citation type="submission" date="2016-10" db="EMBL/GenBank/DDBJ databases">
        <title>The High Quality Genome of Vibrio alginolyticus K01M1.</title>
        <authorList>
            <person name="Wendling C."/>
            <person name="Chibani C.M."/>
            <person name="Hertel R."/>
            <person name="Sproer C."/>
            <person name="Bunk B."/>
            <person name="Overmann J."/>
            <person name="Roth O."/>
            <person name="Liesegang H."/>
        </authorList>
    </citation>
    <scope>NUCLEOTIDE SEQUENCE</scope>
    <source>
        <strain evidence="1">K05K4</strain>
        <plasmid evidence="1">pL289</plasmid>
    </source>
</reference>
<dbReference type="EMBL" id="CP017904">
    <property type="protein sequence ID" value="ARP21716.1"/>
    <property type="molecule type" value="Genomic_DNA"/>
</dbReference>
<gene>
    <name evidence="1" type="ORF">K05K4_50070</name>
</gene>